<reference evidence="2 3" key="1">
    <citation type="submission" date="2024-09" db="EMBL/GenBank/DDBJ databases">
        <title>Rethinking Asexuality: The Enigmatic Case of Functional Sexual Genes in Lepraria (Stereocaulaceae).</title>
        <authorList>
            <person name="Doellman M."/>
            <person name="Sun Y."/>
            <person name="Barcenas-Pena A."/>
            <person name="Lumbsch H.T."/>
            <person name="Grewe F."/>
        </authorList>
    </citation>
    <scope>NUCLEOTIDE SEQUENCE [LARGE SCALE GENOMIC DNA]</scope>
    <source>
        <strain evidence="2 3">Grewe 0041</strain>
    </source>
</reference>
<protein>
    <submittedName>
        <fullName evidence="2">Uncharacterized protein</fullName>
    </submittedName>
</protein>
<dbReference type="Proteomes" id="UP001590951">
    <property type="component" value="Unassembled WGS sequence"/>
</dbReference>
<sequence>MQIRSVLLVYLLSPLSLLSHAFPLIPQDPPTKPAIRRRVAYSVVAVDGGSAATSPPANGPPVQTIIQTSDQTETVTALASTPLPSTETVVSTTMVNESQPAKTVNVSITEIITKAFSPTSQPSYKVVNADDAAPFPAVDFVTKTSTALTTVDCTSSSSSTFSTSSTAIPITTSKISLITIVPSTPPQYAKPATETGPPAEAGWVAPAGLLPTPSSNLTSHITQPTTTSKTYDDGMWHTTWRTWNATWTMSSSLSTTATAAWTLGHWKK</sequence>
<feature type="chain" id="PRO_5046814520" evidence="1">
    <location>
        <begin position="22"/>
        <end position="268"/>
    </location>
</feature>
<evidence type="ECO:0000313" key="3">
    <source>
        <dbReference type="Proteomes" id="UP001590951"/>
    </source>
</evidence>
<comment type="caution">
    <text evidence="2">The sequence shown here is derived from an EMBL/GenBank/DDBJ whole genome shotgun (WGS) entry which is preliminary data.</text>
</comment>
<proteinExistence type="predicted"/>
<evidence type="ECO:0000256" key="1">
    <source>
        <dbReference type="SAM" id="SignalP"/>
    </source>
</evidence>
<organism evidence="2 3">
    <name type="scientific">Lepraria finkii</name>
    <dbReference type="NCBI Taxonomy" id="1340010"/>
    <lineage>
        <taxon>Eukaryota</taxon>
        <taxon>Fungi</taxon>
        <taxon>Dikarya</taxon>
        <taxon>Ascomycota</taxon>
        <taxon>Pezizomycotina</taxon>
        <taxon>Lecanoromycetes</taxon>
        <taxon>OSLEUM clade</taxon>
        <taxon>Lecanoromycetidae</taxon>
        <taxon>Lecanorales</taxon>
        <taxon>Lecanorineae</taxon>
        <taxon>Stereocaulaceae</taxon>
        <taxon>Lepraria</taxon>
    </lineage>
</organism>
<keyword evidence="3" id="KW-1185">Reference proteome</keyword>
<gene>
    <name evidence="2" type="ORF">ABVK25_006627</name>
</gene>
<feature type="signal peptide" evidence="1">
    <location>
        <begin position="1"/>
        <end position="21"/>
    </location>
</feature>
<name>A0ABR4B5D9_9LECA</name>
<keyword evidence="1" id="KW-0732">Signal</keyword>
<accession>A0ABR4B5D9</accession>
<dbReference type="EMBL" id="JBHFEH010000023">
    <property type="protein sequence ID" value="KAL2052990.1"/>
    <property type="molecule type" value="Genomic_DNA"/>
</dbReference>
<evidence type="ECO:0000313" key="2">
    <source>
        <dbReference type="EMBL" id="KAL2052990.1"/>
    </source>
</evidence>